<gene>
    <name evidence="6" type="ORF">SCF082_LOCUS7938</name>
</gene>
<dbReference type="Proteomes" id="UP001642464">
    <property type="component" value="Unassembled WGS sequence"/>
</dbReference>
<comment type="caution">
    <text evidence="6">The sequence shown here is derived from an EMBL/GenBank/DDBJ whole genome shotgun (WGS) entry which is preliminary data.</text>
</comment>
<evidence type="ECO:0000256" key="1">
    <source>
        <dbReference type="ARBA" id="ARBA00009375"/>
    </source>
</evidence>
<dbReference type="NCBIfam" id="TIGR00071">
    <property type="entry name" value="hisT_truA"/>
    <property type="match status" value="1"/>
</dbReference>
<keyword evidence="2 4" id="KW-0819">tRNA processing</keyword>
<organism evidence="6 7">
    <name type="scientific">Durusdinium trenchii</name>
    <dbReference type="NCBI Taxonomy" id="1381693"/>
    <lineage>
        <taxon>Eukaryota</taxon>
        <taxon>Sar</taxon>
        <taxon>Alveolata</taxon>
        <taxon>Dinophyceae</taxon>
        <taxon>Suessiales</taxon>
        <taxon>Symbiodiniaceae</taxon>
        <taxon>Durusdinium</taxon>
    </lineage>
</organism>
<comment type="catalytic activity">
    <reaction evidence="4">
        <text>uridine(38/39/40) in tRNA = pseudouridine(38/39/40) in tRNA</text>
        <dbReference type="Rhea" id="RHEA:22376"/>
        <dbReference type="Rhea" id="RHEA-COMP:10085"/>
        <dbReference type="Rhea" id="RHEA-COMP:10087"/>
        <dbReference type="ChEBI" id="CHEBI:65314"/>
        <dbReference type="ChEBI" id="CHEBI:65315"/>
        <dbReference type="EC" id="5.4.99.12"/>
    </reaction>
</comment>
<protein>
    <recommendedName>
        <fullName evidence="4">tRNA pseudouridine synthase</fullName>
        <ecNumber evidence="4">5.4.99.12</ecNumber>
    </recommendedName>
</protein>
<dbReference type="Gene3D" id="3.30.70.580">
    <property type="entry name" value="Pseudouridine synthase I, catalytic domain, N-terminal subdomain"/>
    <property type="match status" value="1"/>
</dbReference>
<feature type="domain" description="Pseudouridine synthase I TruA alpha/beta" evidence="5">
    <location>
        <begin position="106"/>
        <end position="188"/>
    </location>
</feature>
<dbReference type="GO" id="GO:0016853">
    <property type="term" value="F:isomerase activity"/>
    <property type="evidence" value="ECO:0007669"/>
    <property type="project" value="UniProtKB-KW"/>
</dbReference>
<dbReference type="HAMAP" id="MF_00171">
    <property type="entry name" value="TruA"/>
    <property type="match status" value="1"/>
</dbReference>
<dbReference type="InterPro" id="IPR020097">
    <property type="entry name" value="PsdUridine_synth_TruA_a/b_dom"/>
</dbReference>
<dbReference type="PANTHER" id="PTHR11142">
    <property type="entry name" value="PSEUDOURIDYLATE SYNTHASE"/>
    <property type="match status" value="1"/>
</dbReference>
<evidence type="ECO:0000256" key="2">
    <source>
        <dbReference type="ARBA" id="ARBA00022694"/>
    </source>
</evidence>
<dbReference type="EMBL" id="CAXAMM010004520">
    <property type="protein sequence ID" value="CAK9003862.1"/>
    <property type="molecule type" value="Genomic_DNA"/>
</dbReference>
<evidence type="ECO:0000256" key="4">
    <source>
        <dbReference type="RuleBase" id="RU003792"/>
    </source>
</evidence>
<feature type="non-terminal residue" evidence="6">
    <location>
        <position position="1"/>
    </location>
</feature>
<dbReference type="Gene3D" id="3.30.70.660">
    <property type="entry name" value="Pseudouridine synthase I, catalytic domain, C-terminal subdomain"/>
    <property type="match status" value="1"/>
</dbReference>
<sequence>EYGDLGELTEQELIRELWPPDGTQPKTAAPSVAVVSATGEGLTVSLTSTSPGASIAYKLPGDKRWRLYVDPVQISAGTEIAALAHRLGWKPSGQVRMTVTAEGVVQPKLPTVQGAVEAAIKKLTGEELRILAAGRTDAGVHALGQVANFRTQSPIPPGKWRAALQTKLPPDIVVRHSDEVPHDFHATFSAVSKRYRYVIHNSAITDPFVRRYAWSIYQPLDVEAMHAAAQVLVGRHDFRSFESHWPNKATSVRTVSSIEVYRASRWSLWSSEREPNRGMGDGEFVCLEIEADGFLYNMVRAITGTLLNVGRGTWSAMDVERVLRAEDRAIAGGTAPAWGLVLVRAVYPDAGEDVTSAVGAGRTDVSTDREDPAS</sequence>
<comment type="similarity">
    <text evidence="1 4">Belongs to the tRNA pseudouridine synthase TruA family.</text>
</comment>
<dbReference type="InterPro" id="IPR001406">
    <property type="entry name" value="PsdUridine_synth_TruA"/>
</dbReference>
<proteinExistence type="inferred from homology"/>
<keyword evidence="7" id="KW-1185">Reference proteome</keyword>
<dbReference type="PANTHER" id="PTHR11142:SF0">
    <property type="entry name" value="TRNA PSEUDOURIDINE SYNTHASE-LIKE 1"/>
    <property type="match status" value="1"/>
</dbReference>
<dbReference type="InterPro" id="IPR020103">
    <property type="entry name" value="PsdUridine_synth_cat_dom_sf"/>
</dbReference>
<evidence type="ECO:0000259" key="5">
    <source>
        <dbReference type="Pfam" id="PF01416"/>
    </source>
</evidence>
<dbReference type="InterPro" id="IPR020094">
    <property type="entry name" value="TruA/RsuA/RluB/E/F_N"/>
</dbReference>
<evidence type="ECO:0000313" key="7">
    <source>
        <dbReference type="Proteomes" id="UP001642464"/>
    </source>
</evidence>
<dbReference type="InterPro" id="IPR020095">
    <property type="entry name" value="PsdUridine_synth_TruA_C"/>
</dbReference>
<evidence type="ECO:0000256" key="3">
    <source>
        <dbReference type="ARBA" id="ARBA00023235"/>
    </source>
</evidence>
<dbReference type="SUPFAM" id="SSF55120">
    <property type="entry name" value="Pseudouridine synthase"/>
    <property type="match status" value="1"/>
</dbReference>
<dbReference type="CDD" id="cd02570">
    <property type="entry name" value="PseudoU_synth_EcTruA"/>
    <property type="match status" value="1"/>
</dbReference>
<reference evidence="6 7" key="1">
    <citation type="submission" date="2024-02" db="EMBL/GenBank/DDBJ databases">
        <authorList>
            <person name="Chen Y."/>
            <person name="Shah S."/>
            <person name="Dougan E. K."/>
            <person name="Thang M."/>
            <person name="Chan C."/>
        </authorList>
    </citation>
    <scope>NUCLEOTIDE SEQUENCE [LARGE SCALE GENOMIC DNA]</scope>
</reference>
<dbReference type="Pfam" id="PF01416">
    <property type="entry name" value="PseudoU_synth_1"/>
    <property type="match status" value="2"/>
</dbReference>
<accession>A0ABP0IP86</accession>
<keyword evidence="3 4" id="KW-0413">Isomerase</keyword>
<evidence type="ECO:0000313" key="6">
    <source>
        <dbReference type="EMBL" id="CAK9003862.1"/>
    </source>
</evidence>
<dbReference type="EC" id="5.4.99.12" evidence="4"/>
<name>A0ABP0IP86_9DINO</name>
<feature type="domain" description="Pseudouridine synthase I TruA alpha/beta" evidence="5">
    <location>
        <begin position="228"/>
        <end position="348"/>
    </location>
</feature>